<sequence length="166" mass="18865">MKRFKKLFFRLHSKSLNRTIAMEPEYHSHGWKYLISRMVVSGHIANMIQLVAAAVNRNLGDAEQSLVLNTLYSMEDSLSSQKIIQRTQANLLVQLRFMKNRHITALTNSATNTTAPAKFIKQLADIVIPLTVRSLDTPEFLNEAKSLIKDYWMNCGDDLAETAVQV</sequence>
<evidence type="ECO:0000313" key="2">
    <source>
        <dbReference type="Proteomes" id="UP000814140"/>
    </source>
</evidence>
<proteinExistence type="predicted"/>
<reference evidence="1" key="1">
    <citation type="submission" date="2021-03" db="EMBL/GenBank/DDBJ databases">
        <authorList>
            <consortium name="DOE Joint Genome Institute"/>
            <person name="Ahrendt S."/>
            <person name="Looney B.P."/>
            <person name="Miyauchi S."/>
            <person name="Morin E."/>
            <person name="Drula E."/>
            <person name="Courty P.E."/>
            <person name="Chicoki N."/>
            <person name="Fauchery L."/>
            <person name="Kohler A."/>
            <person name="Kuo A."/>
            <person name="Labutti K."/>
            <person name="Pangilinan J."/>
            <person name="Lipzen A."/>
            <person name="Riley R."/>
            <person name="Andreopoulos W."/>
            <person name="He G."/>
            <person name="Johnson J."/>
            <person name="Barry K.W."/>
            <person name="Grigoriev I.V."/>
            <person name="Nagy L."/>
            <person name="Hibbett D."/>
            <person name="Henrissat B."/>
            <person name="Matheny P.B."/>
            <person name="Labbe J."/>
            <person name="Martin F."/>
        </authorList>
    </citation>
    <scope>NUCLEOTIDE SEQUENCE</scope>
    <source>
        <strain evidence="1">HHB10654</strain>
    </source>
</reference>
<evidence type="ECO:0000313" key="1">
    <source>
        <dbReference type="EMBL" id="KAI0060732.1"/>
    </source>
</evidence>
<gene>
    <name evidence="1" type="ORF">BV25DRAFT_1827617</name>
</gene>
<keyword evidence="2" id="KW-1185">Reference proteome</keyword>
<protein>
    <submittedName>
        <fullName evidence="1">Uncharacterized protein</fullName>
    </submittedName>
</protein>
<dbReference type="Proteomes" id="UP000814140">
    <property type="component" value="Unassembled WGS sequence"/>
</dbReference>
<reference evidence="1" key="2">
    <citation type="journal article" date="2022" name="New Phytol.">
        <title>Evolutionary transition to the ectomycorrhizal habit in the genomes of a hyperdiverse lineage of mushroom-forming fungi.</title>
        <authorList>
            <person name="Looney B."/>
            <person name="Miyauchi S."/>
            <person name="Morin E."/>
            <person name="Drula E."/>
            <person name="Courty P.E."/>
            <person name="Kohler A."/>
            <person name="Kuo A."/>
            <person name="LaButti K."/>
            <person name="Pangilinan J."/>
            <person name="Lipzen A."/>
            <person name="Riley R."/>
            <person name="Andreopoulos W."/>
            <person name="He G."/>
            <person name="Johnson J."/>
            <person name="Nolan M."/>
            <person name="Tritt A."/>
            <person name="Barry K.W."/>
            <person name="Grigoriev I.V."/>
            <person name="Nagy L.G."/>
            <person name="Hibbett D."/>
            <person name="Henrissat B."/>
            <person name="Matheny P.B."/>
            <person name="Labbe J."/>
            <person name="Martin F.M."/>
        </authorList>
    </citation>
    <scope>NUCLEOTIDE SEQUENCE</scope>
    <source>
        <strain evidence="1">HHB10654</strain>
    </source>
</reference>
<accession>A0ACB8SX49</accession>
<name>A0ACB8SX49_9AGAM</name>
<dbReference type="EMBL" id="MU277217">
    <property type="protein sequence ID" value="KAI0060732.1"/>
    <property type="molecule type" value="Genomic_DNA"/>
</dbReference>
<comment type="caution">
    <text evidence="1">The sequence shown here is derived from an EMBL/GenBank/DDBJ whole genome shotgun (WGS) entry which is preliminary data.</text>
</comment>
<organism evidence="1 2">
    <name type="scientific">Artomyces pyxidatus</name>
    <dbReference type="NCBI Taxonomy" id="48021"/>
    <lineage>
        <taxon>Eukaryota</taxon>
        <taxon>Fungi</taxon>
        <taxon>Dikarya</taxon>
        <taxon>Basidiomycota</taxon>
        <taxon>Agaricomycotina</taxon>
        <taxon>Agaricomycetes</taxon>
        <taxon>Russulales</taxon>
        <taxon>Auriscalpiaceae</taxon>
        <taxon>Artomyces</taxon>
    </lineage>
</organism>